<organism evidence="2 3">
    <name type="scientific">Pseudomonas xionganensis</name>
    <dbReference type="NCBI Taxonomy" id="2654845"/>
    <lineage>
        <taxon>Bacteria</taxon>
        <taxon>Pseudomonadati</taxon>
        <taxon>Pseudomonadota</taxon>
        <taxon>Gammaproteobacteria</taxon>
        <taxon>Pseudomonadales</taxon>
        <taxon>Pseudomonadaceae</taxon>
        <taxon>Pseudomonas</taxon>
    </lineage>
</organism>
<dbReference type="NCBIfam" id="NF007621">
    <property type="entry name" value="PRK10276.1"/>
    <property type="match status" value="1"/>
</dbReference>
<dbReference type="EC" id="2.7.7.7" evidence="2"/>
<dbReference type="CDD" id="cd06529">
    <property type="entry name" value="S24_LexA-like"/>
    <property type="match status" value="1"/>
</dbReference>
<dbReference type="AlphaFoldDB" id="A0A6I4KZQ6"/>
<dbReference type="PANTHER" id="PTHR33516:SF2">
    <property type="entry name" value="LEXA REPRESSOR-RELATED"/>
    <property type="match status" value="1"/>
</dbReference>
<dbReference type="Gene3D" id="2.10.109.10">
    <property type="entry name" value="Umud Fragment, subunit A"/>
    <property type="match status" value="1"/>
</dbReference>
<dbReference type="InterPro" id="IPR036286">
    <property type="entry name" value="LexA/Signal_pep-like_sf"/>
</dbReference>
<gene>
    <name evidence="2" type="primary">umuD</name>
    <name evidence="2" type="ORF">GJV18_17975</name>
</gene>
<reference evidence="2 3" key="1">
    <citation type="submission" date="2019-11" db="EMBL/GenBank/DDBJ databases">
        <title>Pseudomonas flavidum sp. nov., isolated from Baiyang Lake.</title>
        <authorList>
            <person name="Zhao Y."/>
        </authorList>
    </citation>
    <scope>NUCLEOTIDE SEQUENCE [LARGE SCALE GENOMIC DNA]</scope>
    <source>
        <strain evidence="3">R-22-3 w-18</strain>
    </source>
</reference>
<proteinExistence type="predicted"/>
<dbReference type="Proteomes" id="UP000429555">
    <property type="component" value="Unassembled WGS sequence"/>
</dbReference>
<comment type="caution">
    <text evidence="2">The sequence shown here is derived from an EMBL/GenBank/DDBJ whole genome shotgun (WGS) entry which is preliminary data.</text>
</comment>
<name>A0A6I4KZQ6_9PSED</name>
<dbReference type="EMBL" id="WKJZ01000005">
    <property type="protein sequence ID" value="MVW77211.1"/>
    <property type="molecule type" value="Genomic_DNA"/>
</dbReference>
<dbReference type="GO" id="GO:0003887">
    <property type="term" value="F:DNA-directed DNA polymerase activity"/>
    <property type="evidence" value="ECO:0007669"/>
    <property type="project" value="UniProtKB-EC"/>
</dbReference>
<accession>A0A6I4KZQ6</accession>
<evidence type="ECO:0000259" key="1">
    <source>
        <dbReference type="Pfam" id="PF00717"/>
    </source>
</evidence>
<dbReference type="InterPro" id="IPR039418">
    <property type="entry name" value="LexA-like"/>
</dbReference>
<evidence type="ECO:0000313" key="3">
    <source>
        <dbReference type="Proteomes" id="UP000429555"/>
    </source>
</evidence>
<sequence>MSSITILGSVSRTTASLPFYLPSVPAGFPSPAQDHLEQRISFDELFQLHRPQLYVVRVAGDSLQGLGILDGDLVLVDKSLTPRRGDVVVACLNGELLLKILSGDQHQVILASANPQYPPRYVLEAEDFQIWGVFVGLCRAGRANA</sequence>
<evidence type="ECO:0000313" key="2">
    <source>
        <dbReference type="EMBL" id="MVW77211.1"/>
    </source>
</evidence>
<dbReference type="Pfam" id="PF00717">
    <property type="entry name" value="Peptidase_S24"/>
    <property type="match status" value="1"/>
</dbReference>
<dbReference type="InterPro" id="IPR015927">
    <property type="entry name" value="Peptidase_S24_S26A/B/C"/>
</dbReference>
<protein>
    <submittedName>
        <fullName evidence="2">Translesion error-prone DNA polymerase V autoproteolytic subunit</fullName>
        <ecNumber evidence="2">2.7.7.7</ecNumber>
    </submittedName>
</protein>
<keyword evidence="2" id="KW-0808">Transferase</keyword>
<dbReference type="InterPro" id="IPR050077">
    <property type="entry name" value="LexA_repressor"/>
</dbReference>
<feature type="domain" description="Peptidase S24/S26A/S26B/S26C" evidence="1">
    <location>
        <begin position="19"/>
        <end position="135"/>
    </location>
</feature>
<dbReference type="SUPFAM" id="SSF51306">
    <property type="entry name" value="LexA/Signal peptidase"/>
    <property type="match status" value="1"/>
</dbReference>
<keyword evidence="2" id="KW-0548">Nucleotidyltransferase</keyword>
<dbReference type="RefSeq" id="WP_160347867.1">
    <property type="nucleotide sequence ID" value="NZ_WKJZ01000005.1"/>
</dbReference>
<keyword evidence="3" id="KW-1185">Reference proteome</keyword>
<dbReference type="PANTHER" id="PTHR33516">
    <property type="entry name" value="LEXA REPRESSOR"/>
    <property type="match status" value="1"/>
</dbReference>